<dbReference type="InterPro" id="IPR035940">
    <property type="entry name" value="CAP_sf"/>
</dbReference>
<reference evidence="1 2" key="1">
    <citation type="submission" date="2014-10" db="EMBL/GenBank/DDBJ databases">
        <title>Draft genome of the hookworm Ancylostoma caninum.</title>
        <authorList>
            <person name="Mitreva M."/>
        </authorList>
    </citation>
    <scope>NUCLEOTIDE SEQUENCE [LARGE SCALE GENOMIC DNA]</scope>
    <source>
        <strain evidence="1 2">Baltimore</strain>
    </source>
</reference>
<dbReference type="OrthoDB" id="5845647at2759"/>
<gene>
    <name evidence="1" type="ORF">ANCCAN_09057</name>
</gene>
<evidence type="ECO:0000313" key="1">
    <source>
        <dbReference type="EMBL" id="RCN44953.1"/>
    </source>
</evidence>
<dbReference type="Gene3D" id="3.40.33.10">
    <property type="entry name" value="CAP"/>
    <property type="match status" value="1"/>
</dbReference>
<protein>
    <recommendedName>
        <fullName evidence="3">SCP domain-containing protein</fullName>
    </recommendedName>
</protein>
<dbReference type="Proteomes" id="UP000252519">
    <property type="component" value="Unassembled WGS sequence"/>
</dbReference>
<organism evidence="1 2">
    <name type="scientific">Ancylostoma caninum</name>
    <name type="common">Dog hookworm</name>
    <dbReference type="NCBI Taxonomy" id="29170"/>
    <lineage>
        <taxon>Eukaryota</taxon>
        <taxon>Metazoa</taxon>
        <taxon>Ecdysozoa</taxon>
        <taxon>Nematoda</taxon>
        <taxon>Chromadorea</taxon>
        <taxon>Rhabditida</taxon>
        <taxon>Rhabditina</taxon>
        <taxon>Rhabditomorpha</taxon>
        <taxon>Strongyloidea</taxon>
        <taxon>Ancylostomatidae</taxon>
        <taxon>Ancylostomatinae</taxon>
        <taxon>Ancylostoma</taxon>
    </lineage>
</organism>
<evidence type="ECO:0008006" key="3">
    <source>
        <dbReference type="Google" id="ProtNLM"/>
    </source>
</evidence>
<name>A0A368GKQ4_ANCCA</name>
<evidence type="ECO:0000313" key="2">
    <source>
        <dbReference type="Proteomes" id="UP000252519"/>
    </source>
</evidence>
<proteinExistence type="predicted"/>
<comment type="caution">
    <text evidence="1">The sequence shown here is derived from an EMBL/GenBank/DDBJ whole genome shotgun (WGS) entry which is preliminary data.</text>
</comment>
<sequence>MGKWLSEINQEEIYQDPHPEVRVMYRGKNQNYCNLVRYDANRIGCAEKECGKTRLTFCLTNQPPLQENDTVYYAGNGACPKGICYRSTGVCNPETGLCLPPQPSTTPTPTKKKSKSVICHYSFLLFSCVEV</sequence>
<accession>A0A368GKQ4</accession>
<dbReference type="AlphaFoldDB" id="A0A368GKQ4"/>
<dbReference type="EMBL" id="JOJR01000116">
    <property type="protein sequence ID" value="RCN44953.1"/>
    <property type="molecule type" value="Genomic_DNA"/>
</dbReference>
<dbReference type="STRING" id="29170.A0A368GKQ4"/>
<keyword evidence="2" id="KW-1185">Reference proteome</keyword>